<organism evidence="2 3">
    <name type="scientific">Paenibacillus lycopersici</name>
    <dbReference type="NCBI Taxonomy" id="2704462"/>
    <lineage>
        <taxon>Bacteria</taxon>
        <taxon>Bacillati</taxon>
        <taxon>Bacillota</taxon>
        <taxon>Bacilli</taxon>
        <taxon>Bacillales</taxon>
        <taxon>Paenibacillaceae</taxon>
        <taxon>Paenibacillus</taxon>
    </lineage>
</organism>
<dbReference type="Gene3D" id="3.30.457.10">
    <property type="entry name" value="Copper amine oxidase-like, N-terminal domain"/>
    <property type="match status" value="1"/>
</dbReference>
<dbReference type="Pfam" id="PF07833">
    <property type="entry name" value="Cu_amine_oxidN1"/>
    <property type="match status" value="1"/>
</dbReference>
<name>A0A6C0G721_9BACL</name>
<sequence>MNMRSIPLNRSGQAGAPIRLLLAMLLLLSFTVAMIPYSVSAAQSVKPIQLRRMDGGSEWAAELKQPIRTAQGRLYIWIQDARSLFGEINWVQATNGSQVTAAYPGTFAVFKPGARSAVVNGKAVRMDHPALLLQNNRMYVSLRVVADLIRAEVRYDSAQRVITLTTYGIRYIVNADRDAEGLVWLDPRKQQLYIAKPGQAPVLAGTTHVKLDGYGYIESERLDAQNLLVTLKDIYGEPGLGTNVFKLLVHQGRLTLESKASYYGIRSTDSLSAYPGGLVFVDGSRVLLARPDGTVTQKADIGMMLTTDEAATVVYASDDALIVKLYNSQMLAAIDLRKQAGALLYKQLLPADEQEKIEASSRYSMDFDYVGDGLDFDRREGQTFYFTHIDAPETTYAWTLS</sequence>
<evidence type="ECO:0000313" key="3">
    <source>
        <dbReference type="Proteomes" id="UP000476064"/>
    </source>
</evidence>
<gene>
    <name evidence="2" type="ORF">GXP70_23300</name>
</gene>
<dbReference type="KEGG" id="plyc:GXP70_23300"/>
<dbReference type="InterPro" id="IPR012854">
    <property type="entry name" value="Cu_amine_oxidase-like_N"/>
</dbReference>
<dbReference type="InterPro" id="IPR036582">
    <property type="entry name" value="Mao_N_sf"/>
</dbReference>
<dbReference type="SUPFAM" id="SSF55383">
    <property type="entry name" value="Copper amine oxidase, domain N"/>
    <property type="match status" value="1"/>
</dbReference>
<reference evidence="2 3" key="1">
    <citation type="submission" date="2020-01" db="EMBL/GenBank/DDBJ databases">
        <title>Paenibacillus sp. nov., isolated from tomato rhizosphere.</title>
        <authorList>
            <person name="Weon H.-Y."/>
            <person name="Lee S.A."/>
        </authorList>
    </citation>
    <scope>NUCLEOTIDE SEQUENCE [LARGE SCALE GENOMIC DNA]</scope>
    <source>
        <strain evidence="2 3">12200R-189</strain>
    </source>
</reference>
<dbReference type="EMBL" id="CP048209">
    <property type="protein sequence ID" value="QHT62615.1"/>
    <property type="molecule type" value="Genomic_DNA"/>
</dbReference>
<accession>A0A6C0G721</accession>
<proteinExistence type="predicted"/>
<feature type="domain" description="Copper amine oxidase-like N-terminal" evidence="1">
    <location>
        <begin position="71"/>
        <end position="163"/>
    </location>
</feature>
<evidence type="ECO:0000259" key="1">
    <source>
        <dbReference type="Pfam" id="PF07833"/>
    </source>
</evidence>
<dbReference type="RefSeq" id="WP_162359047.1">
    <property type="nucleotide sequence ID" value="NZ_CP048209.1"/>
</dbReference>
<keyword evidence="3" id="KW-1185">Reference proteome</keyword>
<protein>
    <submittedName>
        <fullName evidence="2">Copper amine oxidase N-terminal domain-containing protein</fullName>
    </submittedName>
</protein>
<evidence type="ECO:0000313" key="2">
    <source>
        <dbReference type="EMBL" id="QHT62615.1"/>
    </source>
</evidence>
<dbReference type="AlphaFoldDB" id="A0A6C0G721"/>
<dbReference type="Proteomes" id="UP000476064">
    <property type="component" value="Chromosome"/>
</dbReference>